<keyword evidence="2" id="KW-1185">Reference proteome</keyword>
<organism evidence="1 2">
    <name type="scientific">Teichococcus coralli</name>
    <dbReference type="NCBI Taxonomy" id="2545983"/>
    <lineage>
        <taxon>Bacteria</taxon>
        <taxon>Pseudomonadati</taxon>
        <taxon>Pseudomonadota</taxon>
        <taxon>Alphaproteobacteria</taxon>
        <taxon>Acetobacterales</taxon>
        <taxon>Roseomonadaceae</taxon>
        <taxon>Roseomonas</taxon>
    </lineage>
</organism>
<evidence type="ECO:0000313" key="1">
    <source>
        <dbReference type="EMBL" id="MXP63394.1"/>
    </source>
</evidence>
<dbReference type="InterPro" id="IPR009389">
    <property type="entry name" value="DUF1045"/>
</dbReference>
<dbReference type="Gene3D" id="3.90.1140.10">
    <property type="entry name" value="Cyclic phosphodiesterase"/>
    <property type="match status" value="1"/>
</dbReference>
<protein>
    <submittedName>
        <fullName evidence="1">DUF1045 domain-containing protein</fullName>
    </submittedName>
</protein>
<dbReference type="EMBL" id="SNVJ01000005">
    <property type="protein sequence ID" value="MXP63394.1"/>
    <property type="molecule type" value="Genomic_DNA"/>
</dbReference>
<dbReference type="AlphaFoldDB" id="A0A845BBC7"/>
<dbReference type="PIRSF" id="PIRSF033328">
    <property type="entry name" value="Phest_Mll4975"/>
    <property type="match status" value="1"/>
</dbReference>
<accession>A0A845BBC7</accession>
<evidence type="ECO:0000313" key="2">
    <source>
        <dbReference type="Proteomes" id="UP000460715"/>
    </source>
</evidence>
<name>A0A845BBC7_9PROT</name>
<reference evidence="1 2" key="1">
    <citation type="submission" date="2019-03" db="EMBL/GenBank/DDBJ databases">
        <title>Roseomonas sp. a novel Roseomonas species isolated from Sea whip Gorgonian.</title>
        <authorList>
            <person name="Li F."/>
            <person name="Pan X."/>
            <person name="Huang S."/>
            <person name="Li Z."/>
            <person name="Meng B."/>
        </authorList>
    </citation>
    <scope>NUCLEOTIDE SEQUENCE [LARGE SCALE GENOMIC DNA]</scope>
    <source>
        <strain evidence="1 2">M0104</strain>
    </source>
</reference>
<proteinExistence type="predicted"/>
<dbReference type="RefSeq" id="WP_160936502.1">
    <property type="nucleotide sequence ID" value="NZ_SNVJ01000005.1"/>
</dbReference>
<dbReference type="Pfam" id="PF06299">
    <property type="entry name" value="DUF1045"/>
    <property type="match status" value="1"/>
</dbReference>
<dbReference type="OrthoDB" id="4954742at2"/>
<dbReference type="NCBIfam" id="TIGR03223">
    <property type="entry name" value="Phn_opern_protn"/>
    <property type="match status" value="1"/>
</dbReference>
<sequence>MSMRLALYWAPEVSDPLHAAASAWLGRDAETGAALPQPGVPGLDLHALTADARRYGFHATLKPPFHLATSYAAARAAAAELAAAVPPFALPPLRIADLDGFLALRVCEPCPALHAFADACVRQLDAHRAPPAEAELARRRPERLSARQRGYLEAWGYPHVFEEWRFHLTLSCRLSGEQRPVLHAAANAVLAEAAGRPRVVRELCLFTQAASGAPFLIAERLPLMGQGKDQAFPPNVLNLRPL</sequence>
<gene>
    <name evidence="1" type="ORF">E0493_08515</name>
</gene>
<dbReference type="Proteomes" id="UP000460715">
    <property type="component" value="Unassembled WGS sequence"/>
</dbReference>
<comment type="caution">
    <text evidence="1">The sequence shown here is derived from an EMBL/GenBank/DDBJ whole genome shotgun (WGS) entry which is preliminary data.</text>
</comment>